<dbReference type="Proteomes" id="UP001499924">
    <property type="component" value="Unassembled WGS sequence"/>
</dbReference>
<keyword evidence="1" id="KW-0547">Nucleotide-binding</keyword>
<protein>
    <recommendedName>
        <fullName evidence="8">Chromosome partitioning ATPase, Mrp family, contains Fe-S cluster</fullName>
    </recommendedName>
</protein>
<keyword evidence="5" id="KW-1133">Transmembrane helix</keyword>
<gene>
    <name evidence="6" type="ORF">GCM10010531_26820</name>
</gene>
<proteinExistence type="predicted"/>
<evidence type="ECO:0000256" key="2">
    <source>
        <dbReference type="ARBA" id="ARBA00022840"/>
    </source>
</evidence>
<evidence type="ECO:0000313" key="7">
    <source>
        <dbReference type="Proteomes" id="UP001499924"/>
    </source>
</evidence>
<dbReference type="InterPro" id="IPR005702">
    <property type="entry name" value="Wzc-like_C"/>
</dbReference>
<accession>A0ABP6P9K0</accession>
<reference evidence="7" key="1">
    <citation type="journal article" date="2019" name="Int. J. Syst. Evol. Microbiol.">
        <title>The Global Catalogue of Microorganisms (GCM) 10K type strain sequencing project: providing services to taxonomists for standard genome sequencing and annotation.</title>
        <authorList>
            <consortium name="The Broad Institute Genomics Platform"/>
            <consortium name="The Broad Institute Genome Sequencing Center for Infectious Disease"/>
            <person name="Wu L."/>
            <person name="Ma J."/>
        </authorList>
    </citation>
    <scope>NUCLEOTIDE SEQUENCE [LARGE SCALE GENOMIC DNA]</scope>
    <source>
        <strain evidence="7">JCM 15614</strain>
    </source>
</reference>
<comment type="caution">
    <text evidence="6">The sequence shown here is derived from an EMBL/GenBank/DDBJ whole genome shotgun (WGS) entry which is preliminary data.</text>
</comment>
<dbReference type="PANTHER" id="PTHR32309:SF13">
    <property type="entry name" value="FERRIC ENTEROBACTIN TRANSPORT PROTEIN FEPE"/>
    <property type="match status" value="1"/>
</dbReference>
<feature type="region of interest" description="Disordered" evidence="4">
    <location>
        <begin position="483"/>
        <end position="549"/>
    </location>
</feature>
<dbReference type="CDD" id="cd05387">
    <property type="entry name" value="BY-kinase"/>
    <property type="match status" value="1"/>
</dbReference>
<keyword evidence="5" id="KW-0812">Transmembrane</keyword>
<dbReference type="EMBL" id="BAAAVV010000006">
    <property type="protein sequence ID" value="GAA3172020.1"/>
    <property type="molecule type" value="Genomic_DNA"/>
</dbReference>
<keyword evidence="2" id="KW-0067">ATP-binding</keyword>
<feature type="transmembrane region" description="Helical" evidence="5">
    <location>
        <begin position="228"/>
        <end position="249"/>
    </location>
</feature>
<name>A0ABP6P9K0_9ACTN</name>
<feature type="compositionally biased region" description="Basic and acidic residues" evidence="4">
    <location>
        <begin position="484"/>
        <end position="499"/>
    </location>
</feature>
<keyword evidence="5" id="KW-0472">Membrane</keyword>
<dbReference type="SUPFAM" id="SSF52540">
    <property type="entry name" value="P-loop containing nucleoside triphosphate hydrolases"/>
    <property type="match status" value="1"/>
</dbReference>
<evidence type="ECO:0000256" key="3">
    <source>
        <dbReference type="SAM" id="Coils"/>
    </source>
</evidence>
<dbReference type="PANTHER" id="PTHR32309">
    <property type="entry name" value="TYROSINE-PROTEIN KINASE"/>
    <property type="match status" value="1"/>
</dbReference>
<dbReference type="InterPro" id="IPR050445">
    <property type="entry name" value="Bact_polysacc_biosynth/exp"/>
</dbReference>
<evidence type="ECO:0000313" key="6">
    <source>
        <dbReference type="EMBL" id="GAA3172020.1"/>
    </source>
</evidence>
<dbReference type="Gene3D" id="3.40.50.300">
    <property type="entry name" value="P-loop containing nucleotide triphosphate hydrolases"/>
    <property type="match status" value="1"/>
</dbReference>
<evidence type="ECO:0000256" key="5">
    <source>
        <dbReference type="SAM" id="Phobius"/>
    </source>
</evidence>
<evidence type="ECO:0008006" key="8">
    <source>
        <dbReference type="Google" id="ProtNLM"/>
    </source>
</evidence>
<sequence>MRLGDYVDLVRRQWVPVLLCLMLGVGAAIAYLQLTPREYRSTTSVLVTAIDDVSGGSGRTTSINLDTEAQLVTATGTVADAAERLGVPDEARSLAGQVAVSVPPNTEILDIAFTGGTPEEAQQGSLAFAEAYLSQRQETAEDALQAERELLQARIDAVGSQLSDVLEASAALPADSPTRNRLDSQATSLNNQLANLSAQQNEIESTAVRPGVIVNEPPLPSSPSSPNALVAIAAGVLMGLLLGLGVAALRYRADDVIRTSDDLFRRTRVPVTAVLSGRLHGNRVTVPPPLSADGRGYARLRNLVSSSLEESSRRVVLVAGVRRGGGPTATNLAASLARSGEDVVLVCADVFGDTAASLFDEPPSVGLAEVLAGEQQVDAAVRRLDGVPGLRVLAPGRDPDRADALLQTRSPRKLVDRLLESATYVVIEAPPTTDSPDAQTLANVAELAVLFVEAGSTTAREVLDACAQLESMGTPVLGAVLGRYGRDVRDEPDRTRRPEDDDEPVPGVPLQTLDADRSPSEVVDPPASTGATSDSSGVVPPSPRNHAPR</sequence>
<dbReference type="InterPro" id="IPR027417">
    <property type="entry name" value="P-loop_NTPase"/>
</dbReference>
<evidence type="ECO:0000256" key="1">
    <source>
        <dbReference type="ARBA" id="ARBA00022741"/>
    </source>
</evidence>
<feature type="transmembrane region" description="Helical" evidence="5">
    <location>
        <begin position="14"/>
        <end position="34"/>
    </location>
</feature>
<keyword evidence="7" id="KW-1185">Reference proteome</keyword>
<keyword evidence="3" id="KW-0175">Coiled coil</keyword>
<evidence type="ECO:0000256" key="4">
    <source>
        <dbReference type="SAM" id="MobiDB-lite"/>
    </source>
</evidence>
<feature type="coiled-coil region" evidence="3">
    <location>
        <begin position="179"/>
        <end position="206"/>
    </location>
</feature>
<organism evidence="6 7">
    <name type="scientific">Blastococcus jejuensis</name>
    <dbReference type="NCBI Taxonomy" id="351224"/>
    <lineage>
        <taxon>Bacteria</taxon>
        <taxon>Bacillati</taxon>
        <taxon>Actinomycetota</taxon>
        <taxon>Actinomycetes</taxon>
        <taxon>Geodermatophilales</taxon>
        <taxon>Geodermatophilaceae</taxon>
        <taxon>Blastococcus</taxon>
    </lineage>
</organism>